<dbReference type="OrthoDB" id="3934134at2759"/>
<gene>
    <name evidence="2" type="ORF">M436DRAFT_66176</name>
</gene>
<name>A0A074X815_9PEZI</name>
<keyword evidence="3" id="KW-1185">Reference proteome</keyword>
<sequence>MPPTKSQKAAKVADTGDDNQGFVRKQRQMHKAARRSDARRKIEKNRESRHKELQARIKVLKRVAPVQQSGTRGDTDAPSSDQTAFDTLRSLLARKTAIEQRIAQTIDGLEKAMGTTFREFQVVLASRSQLLSSANAPADASAASTALIPKS</sequence>
<dbReference type="HOGENOM" id="CLU_1731064_0_0_1"/>
<dbReference type="EMBL" id="KL584716">
    <property type="protein sequence ID" value="KEQ70776.1"/>
    <property type="molecule type" value="Genomic_DNA"/>
</dbReference>
<dbReference type="RefSeq" id="XP_013424932.1">
    <property type="nucleotide sequence ID" value="XM_013569478.1"/>
</dbReference>
<protein>
    <submittedName>
        <fullName evidence="2">Uncharacterized protein</fullName>
    </submittedName>
</protein>
<feature type="compositionally biased region" description="Polar residues" evidence="1">
    <location>
        <begin position="66"/>
        <end position="83"/>
    </location>
</feature>
<evidence type="ECO:0000256" key="1">
    <source>
        <dbReference type="SAM" id="MobiDB-lite"/>
    </source>
</evidence>
<dbReference type="AlphaFoldDB" id="A0A074X815"/>
<evidence type="ECO:0000313" key="2">
    <source>
        <dbReference type="EMBL" id="KEQ70776.1"/>
    </source>
</evidence>
<organism evidence="2 3">
    <name type="scientific">Aureobasidium namibiae CBS 147.97</name>
    <dbReference type="NCBI Taxonomy" id="1043004"/>
    <lineage>
        <taxon>Eukaryota</taxon>
        <taxon>Fungi</taxon>
        <taxon>Dikarya</taxon>
        <taxon>Ascomycota</taxon>
        <taxon>Pezizomycotina</taxon>
        <taxon>Dothideomycetes</taxon>
        <taxon>Dothideomycetidae</taxon>
        <taxon>Dothideales</taxon>
        <taxon>Saccotheciaceae</taxon>
        <taxon>Aureobasidium</taxon>
    </lineage>
</organism>
<dbReference type="Proteomes" id="UP000027730">
    <property type="component" value="Unassembled WGS sequence"/>
</dbReference>
<feature type="compositionally biased region" description="Basic and acidic residues" evidence="1">
    <location>
        <begin position="34"/>
        <end position="55"/>
    </location>
</feature>
<accession>A0A074X815</accession>
<dbReference type="GeneID" id="25414003"/>
<proteinExistence type="predicted"/>
<feature type="compositionally biased region" description="Basic residues" evidence="1">
    <location>
        <begin position="24"/>
        <end position="33"/>
    </location>
</feature>
<reference evidence="2 3" key="1">
    <citation type="journal article" date="2014" name="BMC Genomics">
        <title>Genome sequencing of four Aureobasidium pullulans varieties: biotechnological potential, stress tolerance, and description of new species.</title>
        <authorList>
            <person name="Gostin Ar C."/>
            <person name="Ohm R.A."/>
            <person name="Kogej T."/>
            <person name="Sonjak S."/>
            <person name="Turk M."/>
            <person name="Zajc J."/>
            <person name="Zalar P."/>
            <person name="Grube M."/>
            <person name="Sun H."/>
            <person name="Han J."/>
            <person name="Sharma A."/>
            <person name="Chiniquy J."/>
            <person name="Ngan C.Y."/>
            <person name="Lipzen A."/>
            <person name="Barry K."/>
            <person name="Grigoriev I.V."/>
            <person name="Gunde-Cimerman N."/>
        </authorList>
    </citation>
    <scope>NUCLEOTIDE SEQUENCE [LARGE SCALE GENOMIC DNA]</scope>
    <source>
        <strain evidence="2 3">CBS 147.97</strain>
    </source>
</reference>
<evidence type="ECO:0000313" key="3">
    <source>
        <dbReference type="Proteomes" id="UP000027730"/>
    </source>
</evidence>
<feature type="region of interest" description="Disordered" evidence="1">
    <location>
        <begin position="1"/>
        <end position="83"/>
    </location>
</feature>